<evidence type="ECO:0000313" key="2">
    <source>
        <dbReference type="Proteomes" id="UP000233469"/>
    </source>
</evidence>
<dbReference type="VEuPathDB" id="FungiDB:FUN_022558"/>
<reference evidence="1 2" key="2">
    <citation type="submission" date="2017-10" db="EMBL/GenBank/DDBJ databases">
        <title>Extensive intraspecific genome diversity in a model arbuscular mycorrhizal fungus.</title>
        <authorList>
            <person name="Chen E.C.H."/>
            <person name="Morin E."/>
            <person name="Baudet D."/>
            <person name="Noel J."/>
            <person name="Ndikumana S."/>
            <person name="Charron P."/>
            <person name="St-Onge C."/>
            <person name="Giorgi J."/>
            <person name="Grigoriev I.V."/>
            <person name="Roux C."/>
            <person name="Martin F.M."/>
            <person name="Corradi N."/>
        </authorList>
    </citation>
    <scope>NUCLEOTIDE SEQUENCE [LARGE SCALE GENOMIC DNA]</scope>
    <source>
        <strain evidence="1 2">C2</strain>
    </source>
</reference>
<gene>
    <name evidence="1" type="ORF">RhiirC2_184785</name>
</gene>
<dbReference type="VEuPathDB" id="FungiDB:RhiirA1_460424"/>
<sequence length="322" mass="35516">MTADELSEELGALLAIADSEVDNSILSKARNDPNIIAPIVGNRKVSPVCDDNTFIKMAKVGRDLRKEFGKKVPLSVTYPGIVDGKEYIIASVNLTEGTPVHNIPAEYKGFPLLVDYGAFKPSCDNRQFQKTLKPGISIGDAEIDNAYTLCALFRGTLDDHCARVKYSDLNIDDSEMLVDYAFCMIDEYCDSTSNKACGTEVVINSVESILDHESEDQFIYVYKVGRESGHTKGQMIPVLEPVVITELFEKAKRANGLLVYGIDGKFGDRGDSGAPVYDETGALWGIYEATHEKYSDISIVIPIGTILESVYIKEQLEFKLIK</sequence>
<dbReference type="VEuPathDB" id="FungiDB:RhiirFUN_026744"/>
<protein>
    <submittedName>
        <fullName evidence="1">Uncharacterized protein</fullName>
    </submittedName>
</protein>
<dbReference type="AlphaFoldDB" id="A0A2N1MKS0"/>
<comment type="caution">
    <text evidence="1">The sequence shown here is derived from an EMBL/GenBank/DDBJ whole genome shotgun (WGS) entry which is preliminary data.</text>
</comment>
<dbReference type="Proteomes" id="UP000233469">
    <property type="component" value="Unassembled WGS sequence"/>
</dbReference>
<organism evidence="1 2">
    <name type="scientific">Rhizophagus irregularis</name>
    <dbReference type="NCBI Taxonomy" id="588596"/>
    <lineage>
        <taxon>Eukaryota</taxon>
        <taxon>Fungi</taxon>
        <taxon>Fungi incertae sedis</taxon>
        <taxon>Mucoromycota</taxon>
        <taxon>Glomeromycotina</taxon>
        <taxon>Glomeromycetes</taxon>
        <taxon>Glomerales</taxon>
        <taxon>Glomeraceae</taxon>
        <taxon>Rhizophagus</taxon>
    </lineage>
</organism>
<proteinExistence type="predicted"/>
<dbReference type="EMBL" id="LLXL01001986">
    <property type="protein sequence ID" value="PKK62223.1"/>
    <property type="molecule type" value="Genomic_DNA"/>
</dbReference>
<reference evidence="1 2" key="1">
    <citation type="submission" date="2016-04" db="EMBL/GenBank/DDBJ databases">
        <title>Genome analyses suggest a sexual origin of heterokaryosis in a supposedly ancient asexual fungus.</title>
        <authorList>
            <person name="Ropars J."/>
            <person name="Sedzielewska K."/>
            <person name="Noel J."/>
            <person name="Charron P."/>
            <person name="Farinelli L."/>
            <person name="Marton T."/>
            <person name="Kruger M."/>
            <person name="Pelin A."/>
            <person name="Brachmann A."/>
            <person name="Corradi N."/>
        </authorList>
    </citation>
    <scope>NUCLEOTIDE SEQUENCE [LARGE SCALE GENOMIC DNA]</scope>
    <source>
        <strain evidence="1 2">C2</strain>
    </source>
</reference>
<name>A0A2N1MKS0_9GLOM</name>
<evidence type="ECO:0000313" key="1">
    <source>
        <dbReference type="EMBL" id="PKK62223.1"/>
    </source>
</evidence>
<accession>A0A2N1MKS0</accession>